<organism evidence="2 3">
    <name type="scientific">Ficus carica</name>
    <name type="common">Common fig</name>
    <dbReference type="NCBI Taxonomy" id="3494"/>
    <lineage>
        <taxon>Eukaryota</taxon>
        <taxon>Viridiplantae</taxon>
        <taxon>Streptophyta</taxon>
        <taxon>Embryophyta</taxon>
        <taxon>Tracheophyta</taxon>
        <taxon>Spermatophyta</taxon>
        <taxon>Magnoliopsida</taxon>
        <taxon>eudicotyledons</taxon>
        <taxon>Gunneridae</taxon>
        <taxon>Pentapetalae</taxon>
        <taxon>rosids</taxon>
        <taxon>fabids</taxon>
        <taxon>Rosales</taxon>
        <taxon>Moraceae</taxon>
        <taxon>Ficeae</taxon>
        <taxon>Ficus</taxon>
    </lineage>
</organism>
<evidence type="ECO:0000256" key="1">
    <source>
        <dbReference type="SAM" id="MobiDB-lite"/>
    </source>
</evidence>
<sequence>MSDVKKTLERRLARVPAKSSKCKPADESAKKTVPEMERMVSDAGLKRKQGGIDVNESKKLISFVEGKISKTEDVFHNTVMRLTNHSVMGDAL</sequence>
<reference evidence="2" key="1">
    <citation type="submission" date="2023-07" db="EMBL/GenBank/DDBJ databases">
        <title>draft genome sequence of fig (Ficus carica).</title>
        <authorList>
            <person name="Takahashi T."/>
            <person name="Nishimura K."/>
        </authorList>
    </citation>
    <scope>NUCLEOTIDE SEQUENCE</scope>
</reference>
<proteinExistence type="predicted"/>
<evidence type="ECO:0000313" key="3">
    <source>
        <dbReference type="Proteomes" id="UP001187192"/>
    </source>
</evidence>
<feature type="compositionally biased region" description="Basic and acidic residues" evidence="1">
    <location>
        <begin position="23"/>
        <end position="34"/>
    </location>
</feature>
<feature type="region of interest" description="Disordered" evidence="1">
    <location>
        <begin position="1"/>
        <end position="34"/>
    </location>
</feature>
<evidence type="ECO:0000313" key="2">
    <source>
        <dbReference type="EMBL" id="GMN67480.1"/>
    </source>
</evidence>
<dbReference type="AlphaFoldDB" id="A0AA88E745"/>
<keyword evidence="3" id="KW-1185">Reference proteome</keyword>
<gene>
    <name evidence="2" type="ORF">TIFTF001_036539</name>
</gene>
<dbReference type="EMBL" id="BTGU01000459">
    <property type="protein sequence ID" value="GMN67480.1"/>
    <property type="molecule type" value="Genomic_DNA"/>
</dbReference>
<accession>A0AA88E745</accession>
<name>A0AA88E745_FICCA</name>
<protein>
    <submittedName>
        <fullName evidence="2">Uncharacterized protein</fullName>
    </submittedName>
</protein>
<comment type="caution">
    <text evidence="2">The sequence shown here is derived from an EMBL/GenBank/DDBJ whole genome shotgun (WGS) entry which is preliminary data.</text>
</comment>
<feature type="compositionally biased region" description="Basic and acidic residues" evidence="1">
    <location>
        <begin position="1"/>
        <end position="12"/>
    </location>
</feature>
<dbReference type="Proteomes" id="UP001187192">
    <property type="component" value="Unassembled WGS sequence"/>
</dbReference>